<keyword evidence="8 9" id="KW-0961">Cell wall biogenesis/degradation</keyword>
<evidence type="ECO:0000256" key="1">
    <source>
        <dbReference type="ARBA" id="ARBA00004752"/>
    </source>
</evidence>
<evidence type="ECO:0000256" key="6">
    <source>
        <dbReference type="ARBA" id="ARBA00022960"/>
    </source>
</evidence>
<evidence type="ECO:0000256" key="5">
    <source>
        <dbReference type="ARBA" id="ARBA00022801"/>
    </source>
</evidence>
<dbReference type="PANTHER" id="PTHR30582">
    <property type="entry name" value="L,D-TRANSPEPTIDASE"/>
    <property type="match status" value="1"/>
</dbReference>
<gene>
    <name evidence="11" type="ORF">Ga0123461_0819</name>
</gene>
<dbReference type="InterPro" id="IPR005490">
    <property type="entry name" value="LD_TPept_cat_dom"/>
</dbReference>
<keyword evidence="6 9" id="KW-0133">Cell shape</keyword>
<dbReference type="Pfam" id="PF03734">
    <property type="entry name" value="YkuD"/>
    <property type="match status" value="1"/>
</dbReference>
<reference evidence="11 12" key="1">
    <citation type="submission" date="2016-12" db="EMBL/GenBank/DDBJ databases">
        <title>Isolation and genomic insights into novel planktonic Zetaproteobacteria from stratified waters of the Chesapeake Bay.</title>
        <authorList>
            <person name="McAllister S.M."/>
            <person name="Kato S."/>
            <person name="Chan C.S."/>
            <person name="Chiu B.K."/>
            <person name="Field E.K."/>
        </authorList>
    </citation>
    <scope>NUCLEOTIDE SEQUENCE [LARGE SCALE GENOMIC DNA]</scope>
    <source>
        <strain evidence="11 12">CP-5</strain>
    </source>
</reference>
<dbReference type="PROSITE" id="PS52029">
    <property type="entry name" value="LD_TPASE"/>
    <property type="match status" value="1"/>
</dbReference>
<evidence type="ECO:0000256" key="4">
    <source>
        <dbReference type="ARBA" id="ARBA00022679"/>
    </source>
</evidence>
<dbReference type="AlphaFoldDB" id="A0A2K8KZA2"/>
<dbReference type="GO" id="GO:0071972">
    <property type="term" value="F:peptidoglycan L,D-transpeptidase activity"/>
    <property type="evidence" value="ECO:0007669"/>
    <property type="project" value="TreeGrafter"/>
</dbReference>
<comment type="similarity">
    <text evidence="2">Belongs to the YkuD family.</text>
</comment>
<keyword evidence="4" id="KW-0808">Transferase</keyword>
<dbReference type="InterPro" id="IPR038063">
    <property type="entry name" value="Transpep_catalytic_dom"/>
</dbReference>
<keyword evidence="12" id="KW-1185">Reference proteome</keyword>
<organism evidence="11 12">
    <name type="scientific">Mariprofundus aestuarium</name>
    <dbReference type="NCBI Taxonomy" id="1921086"/>
    <lineage>
        <taxon>Bacteria</taxon>
        <taxon>Pseudomonadati</taxon>
        <taxon>Pseudomonadota</taxon>
        <taxon>Candidatius Mariprofundia</taxon>
        <taxon>Mariprofundales</taxon>
        <taxon>Mariprofundaceae</taxon>
        <taxon>Mariprofundus</taxon>
    </lineage>
</organism>
<feature type="active site" description="Proton donor/acceptor" evidence="9">
    <location>
        <position position="113"/>
    </location>
</feature>
<keyword evidence="7 9" id="KW-0573">Peptidoglycan synthesis</keyword>
<protein>
    <submittedName>
        <fullName evidence="11">L,D-transpeptidase catalytic domain</fullName>
    </submittedName>
</protein>
<dbReference type="OrthoDB" id="9787225at2"/>
<evidence type="ECO:0000259" key="10">
    <source>
        <dbReference type="PROSITE" id="PS52029"/>
    </source>
</evidence>
<dbReference type="Gene3D" id="2.40.440.10">
    <property type="entry name" value="L,D-transpeptidase catalytic domain-like"/>
    <property type="match status" value="1"/>
</dbReference>
<dbReference type="RefSeq" id="WP_100277154.1">
    <property type="nucleotide sequence ID" value="NZ_CP018799.1"/>
</dbReference>
<feature type="domain" description="L,D-TPase catalytic" evidence="10">
    <location>
        <begin position="1"/>
        <end position="153"/>
    </location>
</feature>
<evidence type="ECO:0000256" key="2">
    <source>
        <dbReference type="ARBA" id="ARBA00005992"/>
    </source>
</evidence>
<dbReference type="GO" id="GO:0005576">
    <property type="term" value="C:extracellular region"/>
    <property type="evidence" value="ECO:0007669"/>
    <property type="project" value="TreeGrafter"/>
</dbReference>
<dbReference type="InterPro" id="IPR050979">
    <property type="entry name" value="LD-transpeptidase"/>
</dbReference>
<dbReference type="GO" id="GO:0016757">
    <property type="term" value="F:glycosyltransferase activity"/>
    <property type="evidence" value="ECO:0007669"/>
    <property type="project" value="UniProtKB-KW"/>
</dbReference>
<keyword evidence="3" id="KW-0328">Glycosyltransferase</keyword>
<dbReference type="GO" id="GO:0018104">
    <property type="term" value="P:peptidoglycan-protein cross-linking"/>
    <property type="evidence" value="ECO:0007669"/>
    <property type="project" value="TreeGrafter"/>
</dbReference>
<dbReference type="Proteomes" id="UP000231701">
    <property type="component" value="Chromosome"/>
</dbReference>
<evidence type="ECO:0000256" key="3">
    <source>
        <dbReference type="ARBA" id="ARBA00022676"/>
    </source>
</evidence>
<dbReference type="UniPathway" id="UPA00219"/>
<evidence type="ECO:0000256" key="9">
    <source>
        <dbReference type="PROSITE-ProRule" id="PRU01373"/>
    </source>
</evidence>
<feature type="active site" description="Nucleophile" evidence="9">
    <location>
        <position position="129"/>
    </location>
</feature>
<name>A0A2K8KZA2_MARES</name>
<dbReference type="GO" id="GO:0071555">
    <property type="term" value="P:cell wall organization"/>
    <property type="evidence" value="ECO:0007669"/>
    <property type="project" value="UniProtKB-UniRule"/>
</dbReference>
<dbReference type="PANTHER" id="PTHR30582:SF24">
    <property type="entry name" value="L,D-TRANSPEPTIDASE ERFK_SRFK-RELATED"/>
    <property type="match status" value="1"/>
</dbReference>
<dbReference type="CDD" id="cd16913">
    <property type="entry name" value="YkuD_like"/>
    <property type="match status" value="1"/>
</dbReference>
<keyword evidence="5" id="KW-0378">Hydrolase</keyword>
<dbReference type="KEGG" id="maes:Ga0123461_0819"/>
<dbReference type="EMBL" id="CP018799">
    <property type="protein sequence ID" value="ATX79239.1"/>
    <property type="molecule type" value="Genomic_DNA"/>
</dbReference>
<proteinExistence type="inferred from homology"/>
<accession>A0A2K8KZA2</accession>
<evidence type="ECO:0000256" key="7">
    <source>
        <dbReference type="ARBA" id="ARBA00022984"/>
    </source>
</evidence>
<sequence>MIIVSVSEQMLYHRHKTGVWYAYPVSTASNGVGNLSGSFQTPLGKHRIAEKIGDHLPLMTAFRAREPFCIYDPEHDDPKKDWILTRILWLTGCETGKNRRGKVDTYRRYIYIHGTHEEDKIGSPASHGCIRMKNEDMLELFEHVAVGEPVRIEN</sequence>
<evidence type="ECO:0000256" key="8">
    <source>
        <dbReference type="ARBA" id="ARBA00023316"/>
    </source>
</evidence>
<dbReference type="SUPFAM" id="SSF141523">
    <property type="entry name" value="L,D-transpeptidase catalytic domain-like"/>
    <property type="match status" value="1"/>
</dbReference>
<dbReference type="GO" id="GO:0008360">
    <property type="term" value="P:regulation of cell shape"/>
    <property type="evidence" value="ECO:0007669"/>
    <property type="project" value="UniProtKB-UniRule"/>
</dbReference>
<comment type="pathway">
    <text evidence="1 9">Cell wall biogenesis; peptidoglycan biosynthesis.</text>
</comment>
<evidence type="ECO:0000313" key="12">
    <source>
        <dbReference type="Proteomes" id="UP000231701"/>
    </source>
</evidence>
<evidence type="ECO:0000313" key="11">
    <source>
        <dbReference type="EMBL" id="ATX79239.1"/>
    </source>
</evidence>